<sequence length="538" mass="58346">MGFGKVKAALLSLNLIVGTPASNPLSCTKDIFASLTLDAIHVASLNVTAASGLPISGYLSTDDDTGRRRQMPLTVDICLVTLTYTHPGTGDNVHTYIGLPLDAENWNSRFLMDGGGGWVAGGQEQVLTPVGLGYVSSSTDGGHNASVTTAEWGLKAPGKTNWPALEDFASRALHEAALLGKMAIKLYYKSEPRYSYWNGCSTGGRQGHMMAQNYPELFDGIVGAAPAINWDKFITAEFWGAFMANILVRTDVQPPSCVFSAFRDAAIKACDLLDGVKDNIIALPGQCHFRASSIIGETVDCIEPNGKITITKKMSDLVQAMWDGPRSAEGKFEWYGFHQDTNLSAILSPSCTSVDSCTMVPFSIADDWVKVFLERNANFDTETLTLQDYTRLFHQSVDQYASIIGTENPDLTKLKRVGTKMITWHGMQDQLIMTNGTVDYYNRVMSGDPDVADYYRFFLAPGVQHCHSGAGFDPSATTFDVLRSWVENGTVPETLKATAAAVGSSNTSSTRTGNLCLYPKVFTYTGDDPNEASSFSCV</sequence>
<keyword evidence="2" id="KW-0719">Serine esterase</keyword>
<reference evidence="9" key="1">
    <citation type="submission" date="2022-12" db="EMBL/GenBank/DDBJ databases">
        <authorList>
            <person name="Petersen C."/>
        </authorList>
    </citation>
    <scope>NUCLEOTIDE SEQUENCE</scope>
    <source>
        <strain evidence="9">IBT 29677</strain>
    </source>
</reference>
<dbReference type="EMBL" id="JAPZBU010000009">
    <property type="protein sequence ID" value="KAJ5386148.1"/>
    <property type="molecule type" value="Genomic_DNA"/>
</dbReference>
<dbReference type="Proteomes" id="UP001147747">
    <property type="component" value="Unassembled WGS sequence"/>
</dbReference>
<proteinExistence type="inferred from homology"/>
<dbReference type="GeneID" id="81372306"/>
<feature type="chain" id="PRO_5041014000" description="Carboxylic ester hydrolase" evidence="8">
    <location>
        <begin position="22"/>
        <end position="538"/>
    </location>
</feature>
<evidence type="ECO:0000256" key="1">
    <source>
        <dbReference type="ARBA" id="ARBA00006249"/>
    </source>
</evidence>
<gene>
    <name evidence="9" type="ORF">N7509_008689</name>
</gene>
<dbReference type="SUPFAM" id="SSF53474">
    <property type="entry name" value="alpha/beta-Hydrolases"/>
    <property type="match status" value="1"/>
</dbReference>
<keyword evidence="5 8" id="KW-0378">Hydrolase</keyword>
<dbReference type="InterPro" id="IPR011118">
    <property type="entry name" value="Tannase/feruloyl_esterase"/>
</dbReference>
<comment type="caution">
    <text evidence="9">The sequence shown here is derived from an EMBL/GenBank/DDBJ whole genome shotgun (WGS) entry which is preliminary data.</text>
</comment>
<keyword evidence="4 8" id="KW-0732">Signal</keyword>
<dbReference type="GO" id="GO:0046872">
    <property type="term" value="F:metal ion binding"/>
    <property type="evidence" value="ECO:0007669"/>
    <property type="project" value="UniProtKB-KW"/>
</dbReference>
<accession>A0A9X0B2X6</accession>
<feature type="signal peptide" evidence="8">
    <location>
        <begin position="1"/>
        <end position="21"/>
    </location>
</feature>
<keyword evidence="7" id="KW-1015">Disulfide bond</keyword>
<dbReference type="PANTHER" id="PTHR33938">
    <property type="entry name" value="FERULOYL ESTERASE B-RELATED"/>
    <property type="match status" value="1"/>
</dbReference>
<evidence type="ECO:0000256" key="5">
    <source>
        <dbReference type="ARBA" id="ARBA00022801"/>
    </source>
</evidence>
<evidence type="ECO:0000256" key="7">
    <source>
        <dbReference type="ARBA" id="ARBA00023157"/>
    </source>
</evidence>
<organism evidence="9 10">
    <name type="scientific">Penicillium cosmopolitanum</name>
    <dbReference type="NCBI Taxonomy" id="1131564"/>
    <lineage>
        <taxon>Eukaryota</taxon>
        <taxon>Fungi</taxon>
        <taxon>Dikarya</taxon>
        <taxon>Ascomycota</taxon>
        <taxon>Pezizomycotina</taxon>
        <taxon>Eurotiomycetes</taxon>
        <taxon>Eurotiomycetidae</taxon>
        <taxon>Eurotiales</taxon>
        <taxon>Aspergillaceae</taxon>
        <taxon>Penicillium</taxon>
    </lineage>
</organism>
<evidence type="ECO:0000313" key="9">
    <source>
        <dbReference type="EMBL" id="KAJ5386148.1"/>
    </source>
</evidence>
<dbReference type="GO" id="GO:0072330">
    <property type="term" value="P:monocarboxylic acid biosynthetic process"/>
    <property type="evidence" value="ECO:0007669"/>
    <property type="project" value="UniProtKB-ARBA"/>
</dbReference>
<dbReference type="GO" id="GO:0017000">
    <property type="term" value="P:antibiotic biosynthetic process"/>
    <property type="evidence" value="ECO:0007669"/>
    <property type="project" value="UniProtKB-ARBA"/>
</dbReference>
<dbReference type="OrthoDB" id="3039123at2759"/>
<evidence type="ECO:0000313" key="10">
    <source>
        <dbReference type="Proteomes" id="UP001147747"/>
    </source>
</evidence>
<evidence type="ECO:0000256" key="8">
    <source>
        <dbReference type="RuleBase" id="RU361238"/>
    </source>
</evidence>
<keyword evidence="3" id="KW-0479">Metal-binding</keyword>
<evidence type="ECO:0000256" key="3">
    <source>
        <dbReference type="ARBA" id="ARBA00022723"/>
    </source>
</evidence>
<dbReference type="RefSeq" id="XP_056483946.1">
    <property type="nucleotide sequence ID" value="XM_056633326.1"/>
</dbReference>
<keyword evidence="10" id="KW-1185">Reference proteome</keyword>
<dbReference type="InterPro" id="IPR029058">
    <property type="entry name" value="AB_hydrolase_fold"/>
</dbReference>
<evidence type="ECO:0000256" key="4">
    <source>
        <dbReference type="ARBA" id="ARBA00022729"/>
    </source>
</evidence>
<dbReference type="AlphaFoldDB" id="A0A9X0B2X6"/>
<evidence type="ECO:0000256" key="2">
    <source>
        <dbReference type="ARBA" id="ARBA00022487"/>
    </source>
</evidence>
<name>A0A9X0B2X6_9EURO</name>
<dbReference type="EC" id="3.1.1.-" evidence="8"/>
<protein>
    <recommendedName>
        <fullName evidence="8">Carboxylic ester hydrolase</fullName>
        <ecNumber evidence="8">3.1.1.-</ecNumber>
    </recommendedName>
</protein>
<dbReference type="GO" id="GO:0030600">
    <property type="term" value="F:feruloyl esterase activity"/>
    <property type="evidence" value="ECO:0007669"/>
    <property type="project" value="UniProtKB-ARBA"/>
</dbReference>
<evidence type="ECO:0000256" key="6">
    <source>
        <dbReference type="ARBA" id="ARBA00022837"/>
    </source>
</evidence>
<dbReference type="PANTHER" id="PTHR33938:SF8">
    <property type="entry name" value="CARBOXYLIC ESTER HYDROLASE"/>
    <property type="match status" value="1"/>
</dbReference>
<reference evidence="9" key="2">
    <citation type="journal article" date="2023" name="IMA Fungus">
        <title>Comparative genomic study of the Penicillium genus elucidates a diverse pangenome and 15 lateral gene transfer events.</title>
        <authorList>
            <person name="Petersen C."/>
            <person name="Sorensen T."/>
            <person name="Nielsen M.R."/>
            <person name="Sondergaard T.E."/>
            <person name="Sorensen J.L."/>
            <person name="Fitzpatrick D.A."/>
            <person name="Frisvad J.C."/>
            <person name="Nielsen K.L."/>
        </authorList>
    </citation>
    <scope>NUCLEOTIDE SEQUENCE</scope>
    <source>
        <strain evidence="9">IBT 29677</strain>
    </source>
</reference>
<dbReference type="Pfam" id="PF07519">
    <property type="entry name" value="Tannase"/>
    <property type="match status" value="1"/>
</dbReference>
<keyword evidence="6" id="KW-0106">Calcium</keyword>
<comment type="similarity">
    <text evidence="1 8">Belongs to the tannase family.</text>
</comment>